<name>A0ABW8VLP9_9BACI</name>
<sequence>MKKYKFLILFTVLILLSSAGCDEKGHTGAANKLTPKNNKVEVIKGDFIYRLVSEKREYRESEPVKIYAELEYTGEKEEIKISHGGSPFFFPISEKTRGVNIDYPMIQPLIYSTMVKGDPLRKEYAGSGSYSSEDDEDFIKFMKQIMNNDFPVGEYTVNGSADFSVITSENEEDMKLTGQIEFKVVPKK</sequence>
<feature type="signal peptide" evidence="1">
    <location>
        <begin position="1"/>
        <end position="21"/>
    </location>
</feature>
<keyword evidence="3" id="KW-1185">Reference proteome</keyword>
<dbReference type="Proteomes" id="UP001628668">
    <property type="component" value="Unassembled WGS sequence"/>
</dbReference>
<reference evidence="2 3" key="1">
    <citation type="submission" date="2024-12" db="EMBL/GenBank/DDBJ databases">
        <authorList>
            <person name="Li X."/>
            <person name="Zhang D."/>
        </authorList>
    </citation>
    <scope>NUCLEOTIDE SEQUENCE [LARGE SCALE GENOMIC DNA]</scope>
    <source>
        <strain evidence="2 3">JCM19602</strain>
    </source>
</reference>
<evidence type="ECO:0008006" key="4">
    <source>
        <dbReference type="Google" id="ProtNLM"/>
    </source>
</evidence>
<proteinExistence type="predicted"/>
<dbReference type="RefSeq" id="WP_411159251.1">
    <property type="nucleotide sequence ID" value="NZ_JBJOSA010000003.1"/>
</dbReference>
<evidence type="ECO:0000313" key="2">
    <source>
        <dbReference type="EMBL" id="MFL8936320.1"/>
    </source>
</evidence>
<keyword evidence="1" id="KW-0732">Signal</keyword>
<organism evidence="2 3">
    <name type="scientific">Rossellomorea oryzaecorticis</name>
    <dbReference type="NCBI Taxonomy" id="1396505"/>
    <lineage>
        <taxon>Bacteria</taxon>
        <taxon>Bacillati</taxon>
        <taxon>Bacillota</taxon>
        <taxon>Bacilli</taxon>
        <taxon>Bacillales</taxon>
        <taxon>Bacillaceae</taxon>
        <taxon>Rossellomorea</taxon>
    </lineage>
</organism>
<evidence type="ECO:0000256" key="1">
    <source>
        <dbReference type="SAM" id="SignalP"/>
    </source>
</evidence>
<dbReference type="EMBL" id="JBJOSA010000003">
    <property type="protein sequence ID" value="MFL8936320.1"/>
    <property type="molecule type" value="Genomic_DNA"/>
</dbReference>
<evidence type="ECO:0000313" key="3">
    <source>
        <dbReference type="Proteomes" id="UP001628668"/>
    </source>
</evidence>
<protein>
    <recommendedName>
        <fullName evidence="4">Lipoprotein</fullName>
    </recommendedName>
</protein>
<gene>
    <name evidence="2" type="ORF">ACKA06_05905</name>
</gene>
<accession>A0ABW8VLP9</accession>
<dbReference type="PROSITE" id="PS51257">
    <property type="entry name" value="PROKAR_LIPOPROTEIN"/>
    <property type="match status" value="1"/>
</dbReference>
<comment type="caution">
    <text evidence="2">The sequence shown here is derived from an EMBL/GenBank/DDBJ whole genome shotgun (WGS) entry which is preliminary data.</text>
</comment>
<feature type="chain" id="PRO_5046245492" description="Lipoprotein" evidence="1">
    <location>
        <begin position="22"/>
        <end position="188"/>
    </location>
</feature>